<feature type="transmembrane region" description="Helical" evidence="1">
    <location>
        <begin position="100"/>
        <end position="128"/>
    </location>
</feature>
<dbReference type="Proteomes" id="UP000199595">
    <property type="component" value="Unassembled WGS sequence"/>
</dbReference>
<feature type="transmembrane region" description="Helical" evidence="1">
    <location>
        <begin position="198"/>
        <end position="220"/>
    </location>
</feature>
<name>A0A1H2R9F1_9FLAO</name>
<protein>
    <recommendedName>
        <fullName evidence="4">DUF4271 domain-containing protein</fullName>
    </recommendedName>
</protein>
<feature type="transmembrane region" description="Helical" evidence="1">
    <location>
        <begin position="166"/>
        <end position="186"/>
    </location>
</feature>
<dbReference type="AlphaFoldDB" id="A0A1H2R9F1"/>
<evidence type="ECO:0000313" key="3">
    <source>
        <dbReference type="Proteomes" id="UP000199595"/>
    </source>
</evidence>
<gene>
    <name evidence="2" type="ORF">SAMN05444411_101180</name>
</gene>
<evidence type="ECO:0008006" key="4">
    <source>
        <dbReference type="Google" id="ProtNLM"/>
    </source>
</evidence>
<dbReference type="STRING" id="762486.SAMN05444411_101180"/>
<feature type="transmembrane region" description="Helical" evidence="1">
    <location>
        <begin position="12"/>
        <end position="33"/>
    </location>
</feature>
<dbReference type="EMBL" id="FNNJ01000001">
    <property type="protein sequence ID" value="SDW16027.1"/>
    <property type="molecule type" value="Genomic_DNA"/>
</dbReference>
<proteinExistence type="predicted"/>
<keyword evidence="1" id="KW-1133">Transmembrane helix</keyword>
<keyword evidence="3" id="KW-1185">Reference proteome</keyword>
<accession>A0A1H2R9F1</accession>
<keyword evidence="1" id="KW-0472">Membrane</keyword>
<organism evidence="2 3">
    <name type="scientific">Lutibacter oricola</name>
    <dbReference type="NCBI Taxonomy" id="762486"/>
    <lineage>
        <taxon>Bacteria</taxon>
        <taxon>Pseudomonadati</taxon>
        <taxon>Bacteroidota</taxon>
        <taxon>Flavobacteriia</taxon>
        <taxon>Flavobacteriales</taxon>
        <taxon>Flavobacteriaceae</taxon>
        <taxon>Lutibacter</taxon>
    </lineage>
</organism>
<sequence length="221" mass="26217">MNDALKIIHQNNDWLTFVFIAILTILAFVKLLFSDQLKYTSVLFISKKYLLIYFGKEKRAVFNLFQISLFVIQILVISLLFQLIITHFELKFSQFKPIKLYFLLLFAVICYFGVRYFIGILIASLFNLKKKHEQIIHEKTNYLNNLILWVLPFFIITTYTVKFKLFFLKTTIIIGVILLVFRYTLLLINNKKLIFNNLFYFILYLCALEIAPLLIILKLAV</sequence>
<dbReference type="Pfam" id="PF14093">
    <property type="entry name" value="DUF4271"/>
    <property type="match status" value="1"/>
</dbReference>
<evidence type="ECO:0000256" key="1">
    <source>
        <dbReference type="SAM" id="Phobius"/>
    </source>
</evidence>
<reference evidence="2 3" key="1">
    <citation type="submission" date="2016-10" db="EMBL/GenBank/DDBJ databases">
        <authorList>
            <person name="de Groot N.N."/>
        </authorList>
    </citation>
    <scope>NUCLEOTIDE SEQUENCE [LARGE SCALE GENOMIC DNA]</scope>
    <source>
        <strain evidence="2 3">DSM 24956</strain>
    </source>
</reference>
<dbReference type="InterPro" id="IPR025367">
    <property type="entry name" value="DUF4271"/>
</dbReference>
<feature type="transmembrane region" description="Helical" evidence="1">
    <location>
        <begin position="67"/>
        <end position="88"/>
    </location>
</feature>
<feature type="transmembrane region" description="Helical" evidence="1">
    <location>
        <begin position="140"/>
        <end position="160"/>
    </location>
</feature>
<dbReference type="RefSeq" id="WP_090118767.1">
    <property type="nucleotide sequence ID" value="NZ_FNNJ01000001.1"/>
</dbReference>
<keyword evidence="1" id="KW-0812">Transmembrane</keyword>
<evidence type="ECO:0000313" key="2">
    <source>
        <dbReference type="EMBL" id="SDW16027.1"/>
    </source>
</evidence>
<dbReference type="OrthoDB" id="1438590at2"/>